<proteinExistence type="predicted"/>
<evidence type="ECO:0000256" key="3">
    <source>
        <dbReference type="ARBA" id="ARBA00022475"/>
    </source>
</evidence>
<keyword evidence="2" id="KW-0813">Transport</keyword>
<sequence>GTSQDGMQQALSDDQKEQLAKYYGFDKPWYTAYFQWLGRLLRGDLGDSFRFGEPVTQVIWERLPVSTYFGIMTLLVTYSVCIPLGILKAMKHNTWVDNTTSVGIFVGYAIPGYALGALLVVFFASRWGWFPLAGFTSVDFEDYTLWEKAKDLLHHTALPLACYLVHAFAFVTMLMKNHLMDNLAADYIRTALAKGVSYAEAVRRHALRNSMIPIATNLGHQVMLFVAGSFLI</sequence>
<keyword evidence="6 7" id="KW-0472">Membrane</keyword>
<comment type="subcellular location">
    <subcellularLocation>
        <location evidence="1">Cell membrane</location>
        <topology evidence="1">Multi-pass membrane protein</topology>
    </subcellularLocation>
</comment>
<keyword evidence="5 7" id="KW-1133">Transmembrane helix</keyword>
<keyword evidence="4 7" id="KW-0812">Transmembrane</keyword>
<protein>
    <recommendedName>
        <fullName evidence="8">ABC transmembrane type-1 domain-containing protein</fullName>
    </recommendedName>
</protein>
<dbReference type="SUPFAM" id="SSF161098">
    <property type="entry name" value="MetI-like"/>
    <property type="match status" value="1"/>
</dbReference>
<evidence type="ECO:0000256" key="4">
    <source>
        <dbReference type="ARBA" id="ARBA00022692"/>
    </source>
</evidence>
<dbReference type="AlphaFoldDB" id="A0A383E681"/>
<dbReference type="GO" id="GO:0005886">
    <property type="term" value="C:plasma membrane"/>
    <property type="evidence" value="ECO:0007669"/>
    <property type="project" value="UniProtKB-SubCell"/>
</dbReference>
<gene>
    <name evidence="9" type="ORF">METZ01_LOCUS504807</name>
</gene>
<dbReference type="GO" id="GO:0055085">
    <property type="term" value="P:transmembrane transport"/>
    <property type="evidence" value="ECO:0007669"/>
    <property type="project" value="InterPro"/>
</dbReference>
<dbReference type="GO" id="GO:0042884">
    <property type="term" value="P:microcin transport"/>
    <property type="evidence" value="ECO:0007669"/>
    <property type="project" value="TreeGrafter"/>
</dbReference>
<feature type="transmembrane region" description="Helical" evidence="7">
    <location>
        <begin position="152"/>
        <end position="174"/>
    </location>
</feature>
<reference evidence="9" key="1">
    <citation type="submission" date="2018-05" db="EMBL/GenBank/DDBJ databases">
        <authorList>
            <person name="Lanie J.A."/>
            <person name="Ng W.-L."/>
            <person name="Kazmierczak K.M."/>
            <person name="Andrzejewski T.M."/>
            <person name="Davidsen T.M."/>
            <person name="Wayne K.J."/>
            <person name="Tettelin H."/>
            <person name="Glass J.I."/>
            <person name="Rusch D."/>
            <person name="Podicherti R."/>
            <person name="Tsui H.-C.T."/>
            <person name="Winkler M.E."/>
        </authorList>
    </citation>
    <scope>NUCLEOTIDE SEQUENCE</scope>
</reference>
<feature type="transmembrane region" description="Helical" evidence="7">
    <location>
        <begin position="68"/>
        <end position="90"/>
    </location>
</feature>
<accession>A0A383E681</accession>
<dbReference type="PANTHER" id="PTHR30465">
    <property type="entry name" value="INNER MEMBRANE ABC TRANSPORTER"/>
    <property type="match status" value="1"/>
</dbReference>
<dbReference type="EMBL" id="UINC01222957">
    <property type="protein sequence ID" value="SVE51953.1"/>
    <property type="molecule type" value="Genomic_DNA"/>
</dbReference>
<feature type="domain" description="ABC transmembrane type-1" evidence="8">
    <location>
        <begin position="63"/>
        <end position="232"/>
    </location>
</feature>
<dbReference type="PANTHER" id="PTHR30465:SF66">
    <property type="entry name" value="INNER MEMBRANE ABC TRANSPORTER PERMEASE PROTEIN YEJB"/>
    <property type="match status" value="1"/>
</dbReference>
<evidence type="ECO:0000256" key="6">
    <source>
        <dbReference type="ARBA" id="ARBA00023136"/>
    </source>
</evidence>
<feature type="non-terminal residue" evidence="9">
    <location>
        <position position="1"/>
    </location>
</feature>
<evidence type="ECO:0000259" key="8">
    <source>
        <dbReference type="PROSITE" id="PS50928"/>
    </source>
</evidence>
<dbReference type="Pfam" id="PF00528">
    <property type="entry name" value="BPD_transp_1"/>
    <property type="match status" value="1"/>
</dbReference>
<dbReference type="CDD" id="cd06261">
    <property type="entry name" value="TM_PBP2"/>
    <property type="match status" value="1"/>
</dbReference>
<name>A0A383E681_9ZZZZ</name>
<dbReference type="InterPro" id="IPR035906">
    <property type="entry name" value="MetI-like_sf"/>
</dbReference>
<organism evidence="9">
    <name type="scientific">marine metagenome</name>
    <dbReference type="NCBI Taxonomy" id="408172"/>
    <lineage>
        <taxon>unclassified sequences</taxon>
        <taxon>metagenomes</taxon>
        <taxon>ecological metagenomes</taxon>
    </lineage>
</organism>
<evidence type="ECO:0000256" key="1">
    <source>
        <dbReference type="ARBA" id="ARBA00004651"/>
    </source>
</evidence>
<dbReference type="Gene3D" id="1.10.3720.10">
    <property type="entry name" value="MetI-like"/>
    <property type="match status" value="1"/>
</dbReference>
<keyword evidence="3" id="KW-1003">Cell membrane</keyword>
<evidence type="ECO:0000313" key="9">
    <source>
        <dbReference type="EMBL" id="SVE51953.1"/>
    </source>
</evidence>
<evidence type="ECO:0000256" key="2">
    <source>
        <dbReference type="ARBA" id="ARBA00022448"/>
    </source>
</evidence>
<evidence type="ECO:0000256" key="7">
    <source>
        <dbReference type="SAM" id="Phobius"/>
    </source>
</evidence>
<feature type="non-terminal residue" evidence="9">
    <location>
        <position position="232"/>
    </location>
</feature>
<evidence type="ECO:0000256" key="5">
    <source>
        <dbReference type="ARBA" id="ARBA00022989"/>
    </source>
</evidence>
<dbReference type="PROSITE" id="PS50928">
    <property type="entry name" value="ABC_TM1"/>
    <property type="match status" value="1"/>
</dbReference>
<feature type="transmembrane region" description="Helical" evidence="7">
    <location>
        <begin position="102"/>
        <end position="124"/>
    </location>
</feature>
<dbReference type="InterPro" id="IPR000515">
    <property type="entry name" value="MetI-like"/>
</dbReference>